<proteinExistence type="predicted"/>
<evidence type="ECO:0000256" key="2">
    <source>
        <dbReference type="SAM" id="SignalP"/>
    </source>
</evidence>
<evidence type="ECO:0000313" key="4">
    <source>
        <dbReference type="EMBL" id="AEB13249.1"/>
    </source>
</evidence>
<dbReference type="InterPro" id="IPR042095">
    <property type="entry name" value="SUMF_sf"/>
</dbReference>
<dbReference type="KEGG" id="tsu:Tresu_0290"/>
<dbReference type="InterPro" id="IPR016187">
    <property type="entry name" value="CTDL_fold"/>
</dbReference>
<dbReference type="STRING" id="869209.Tresu_0290"/>
<dbReference type="Gene3D" id="3.90.1580.10">
    <property type="entry name" value="paralog of FGE (formylglycine-generating enzyme)"/>
    <property type="match status" value="1"/>
</dbReference>
<organism evidence="4 5">
    <name type="scientific">Treponema succinifaciens (strain ATCC 33096 / DSM 2489 / 6091)</name>
    <dbReference type="NCBI Taxonomy" id="869209"/>
    <lineage>
        <taxon>Bacteria</taxon>
        <taxon>Pseudomonadati</taxon>
        <taxon>Spirochaetota</taxon>
        <taxon>Spirochaetia</taxon>
        <taxon>Spirochaetales</taxon>
        <taxon>Treponemataceae</taxon>
        <taxon>Treponema</taxon>
    </lineage>
</organism>
<dbReference type="eggNOG" id="COG1262">
    <property type="taxonomic scope" value="Bacteria"/>
</dbReference>
<dbReference type="InterPro" id="IPR051043">
    <property type="entry name" value="Sulfatase_Mod_Factor_Kinase"/>
</dbReference>
<dbReference type="InterPro" id="IPR005532">
    <property type="entry name" value="SUMF_dom"/>
</dbReference>
<dbReference type="GO" id="GO:0120147">
    <property type="term" value="F:formylglycine-generating oxidase activity"/>
    <property type="evidence" value="ECO:0007669"/>
    <property type="project" value="TreeGrafter"/>
</dbReference>
<dbReference type="GeneID" id="302997514"/>
<feature type="region of interest" description="Disordered" evidence="1">
    <location>
        <begin position="223"/>
        <end position="246"/>
    </location>
</feature>
<evidence type="ECO:0000313" key="5">
    <source>
        <dbReference type="Proteomes" id="UP000006852"/>
    </source>
</evidence>
<dbReference type="AlphaFoldDB" id="F2NUF6"/>
<dbReference type="RefSeq" id="WP_013700558.1">
    <property type="nucleotide sequence ID" value="NC_015385.1"/>
</dbReference>
<gene>
    <name evidence="4" type="ordered locus">Tresu_0290</name>
</gene>
<dbReference type="Proteomes" id="UP000006852">
    <property type="component" value="Chromosome"/>
</dbReference>
<reference evidence="4 5" key="1">
    <citation type="journal article" date="2011" name="Stand. Genomic Sci.">
        <title>Complete genome sequence of Treponema succinifaciens type strain (6091).</title>
        <authorList>
            <person name="Han C."/>
            <person name="Gronow S."/>
            <person name="Teshima H."/>
            <person name="Lapidus A."/>
            <person name="Nolan M."/>
            <person name="Lucas S."/>
            <person name="Hammon N."/>
            <person name="Deshpande S."/>
            <person name="Cheng J.F."/>
            <person name="Zeytun A."/>
            <person name="Tapia R."/>
            <person name="Goodwin L."/>
            <person name="Pitluck S."/>
            <person name="Liolios K."/>
            <person name="Pagani I."/>
            <person name="Ivanova N."/>
            <person name="Mavromatis K."/>
            <person name="Mikhailova N."/>
            <person name="Huntemann M."/>
            <person name="Pati A."/>
            <person name="Chen A."/>
            <person name="Palaniappan K."/>
            <person name="Land M."/>
            <person name="Hauser L."/>
            <person name="Brambilla E.M."/>
            <person name="Rohde M."/>
            <person name="Goker M."/>
            <person name="Woyke T."/>
            <person name="Bristow J."/>
            <person name="Eisen J.A."/>
            <person name="Markowitz V."/>
            <person name="Hugenholtz P."/>
            <person name="Kyrpides N.C."/>
            <person name="Klenk H.P."/>
            <person name="Detter J.C."/>
        </authorList>
    </citation>
    <scope>NUCLEOTIDE SEQUENCE [LARGE SCALE GENOMIC DNA]</scope>
    <source>
        <strain evidence="5">ATCC 33096 / DSM 2489 / 6091</strain>
    </source>
</reference>
<keyword evidence="2" id="KW-0732">Signal</keyword>
<dbReference type="OrthoDB" id="9812707at2"/>
<accession>F2NUF6</accession>
<dbReference type="EMBL" id="CP002631">
    <property type="protein sequence ID" value="AEB13249.1"/>
    <property type="molecule type" value="Genomic_DNA"/>
</dbReference>
<feature type="chain" id="PRO_5003282926" evidence="2">
    <location>
        <begin position="20"/>
        <end position="324"/>
    </location>
</feature>
<feature type="signal peptide" evidence="2">
    <location>
        <begin position="1"/>
        <end position="19"/>
    </location>
</feature>
<dbReference type="SUPFAM" id="SSF56436">
    <property type="entry name" value="C-type lectin-like"/>
    <property type="match status" value="1"/>
</dbReference>
<dbReference type="Pfam" id="PF03781">
    <property type="entry name" value="FGE-sulfatase"/>
    <property type="match status" value="1"/>
</dbReference>
<dbReference type="HOGENOM" id="CLU_012431_1_0_12"/>
<protein>
    <submittedName>
        <fullName evidence="4">Sulphatase-modifying factor protein</fullName>
    </submittedName>
</protein>
<evidence type="ECO:0000256" key="1">
    <source>
        <dbReference type="SAM" id="MobiDB-lite"/>
    </source>
</evidence>
<keyword evidence="5" id="KW-1185">Reference proteome</keyword>
<feature type="domain" description="Sulfatase-modifying factor enzyme-like" evidence="3">
    <location>
        <begin position="36"/>
        <end position="320"/>
    </location>
</feature>
<name>F2NUF6_TRES6</name>
<evidence type="ECO:0000259" key="3">
    <source>
        <dbReference type="Pfam" id="PF03781"/>
    </source>
</evidence>
<dbReference type="PANTHER" id="PTHR23150">
    <property type="entry name" value="SULFATASE MODIFYING FACTOR 1, 2"/>
    <property type="match status" value="1"/>
</dbReference>
<sequence>MKFTKIFALIFFAAAQIFAQESSDDFFNDIDFVEFGSSRKKTEYVIGENSQSVTAKRRVFPFKLNRYETTYNLWYKVRLWAEENGYVFANPGQEGSSGSRGKAPTQMNCYEPVTNINWYDVIVWCNAFSEMDGKVPCYFYNGQILKDATDTASCDLAECNWKNNGYRLPTETEWEYAARKTPGGLQSGALASGQIDSNGKDDSSVPVEEVAWYFENSNGTKRVGTAGTPFSTSAPPSPSSGNPNGAGIFDMSGNVIEFCWDWEAPYEAGDLSKRYSGPKYGAERVMRGGSWNEYTLFVSAGDRYSYDPNEAYNFFGFRIAASVK</sequence>
<reference evidence="5" key="2">
    <citation type="submission" date="2011-04" db="EMBL/GenBank/DDBJ databases">
        <title>The complete genome of chromosome of Treponema succinifaciens DSM 2489.</title>
        <authorList>
            <person name="Lucas S."/>
            <person name="Copeland A."/>
            <person name="Lapidus A."/>
            <person name="Bruce D."/>
            <person name="Goodwin L."/>
            <person name="Pitluck S."/>
            <person name="Peters L."/>
            <person name="Kyrpides N."/>
            <person name="Mavromatis K."/>
            <person name="Ivanova N."/>
            <person name="Ovchinnikova G."/>
            <person name="Teshima H."/>
            <person name="Detter J.C."/>
            <person name="Tapia R."/>
            <person name="Han C."/>
            <person name="Land M."/>
            <person name="Hauser L."/>
            <person name="Markowitz V."/>
            <person name="Cheng J.-F."/>
            <person name="Hugenholtz P."/>
            <person name="Woyke T."/>
            <person name="Wu D."/>
            <person name="Gronow S."/>
            <person name="Wellnitz S."/>
            <person name="Brambilla E."/>
            <person name="Klenk H.-P."/>
            <person name="Eisen J.A."/>
        </authorList>
    </citation>
    <scope>NUCLEOTIDE SEQUENCE [LARGE SCALE GENOMIC DNA]</scope>
    <source>
        <strain evidence="5">ATCC 33096 / DSM 2489 / 6091</strain>
    </source>
</reference>
<dbReference type="PANTHER" id="PTHR23150:SF19">
    <property type="entry name" value="FORMYLGLYCINE-GENERATING ENZYME"/>
    <property type="match status" value="1"/>
</dbReference>
<feature type="compositionally biased region" description="Low complexity" evidence="1">
    <location>
        <begin position="225"/>
        <end position="246"/>
    </location>
</feature>